<organism evidence="3 4">
    <name type="scientific">Dactylosporangium matsuzakiense</name>
    <dbReference type="NCBI Taxonomy" id="53360"/>
    <lineage>
        <taxon>Bacteria</taxon>
        <taxon>Bacillati</taxon>
        <taxon>Actinomycetota</taxon>
        <taxon>Actinomycetes</taxon>
        <taxon>Micromonosporales</taxon>
        <taxon>Micromonosporaceae</taxon>
        <taxon>Dactylosporangium</taxon>
    </lineage>
</organism>
<evidence type="ECO:0000259" key="2">
    <source>
        <dbReference type="Pfam" id="PF01636"/>
    </source>
</evidence>
<dbReference type="Gene3D" id="3.30.200.20">
    <property type="entry name" value="Phosphorylase Kinase, domain 1"/>
    <property type="match status" value="1"/>
</dbReference>
<name>A0A9W6NL50_9ACTN</name>
<evidence type="ECO:0000256" key="1">
    <source>
        <dbReference type="ARBA" id="ARBA00038240"/>
    </source>
</evidence>
<dbReference type="SUPFAM" id="SSF56112">
    <property type="entry name" value="Protein kinase-like (PK-like)"/>
    <property type="match status" value="1"/>
</dbReference>
<accession>A0A9W6NL50</accession>
<dbReference type="EMBL" id="BSFP01000012">
    <property type="protein sequence ID" value="GLL00989.1"/>
    <property type="molecule type" value="Genomic_DNA"/>
</dbReference>
<dbReference type="Proteomes" id="UP001143480">
    <property type="component" value="Unassembled WGS sequence"/>
</dbReference>
<evidence type="ECO:0000313" key="3">
    <source>
        <dbReference type="EMBL" id="GLL00989.1"/>
    </source>
</evidence>
<reference evidence="3" key="1">
    <citation type="journal article" date="2014" name="Int. J. Syst. Evol. Microbiol.">
        <title>Complete genome sequence of Corynebacterium casei LMG S-19264T (=DSM 44701T), isolated from a smear-ripened cheese.</title>
        <authorList>
            <consortium name="US DOE Joint Genome Institute (JGI-PGF)"/>
            <person name="Walter F."/>
            <person name="Albersmeier A."/>
            <person name="Kalinowski J."/>
            <person name="Ruckert C."/>
        </authorList>
    </citation>
    <scope>NUCLEOTIDE SEQUENCE</scope>
    <source>
        <strain evidence="3">VKM Ac-1321</strain>
    </source>
</reference>
<dbReference type="GO" id="GO:0019202">
    <property type="term" value="F:amino acid kinase activity"/>
    <property type="evidence" value="ECO:0007669"/>
    <property type="project" value="TreeGrafter"/>
</dbReference>
<comment type="similarity">
    <text evidence="1">Belongs to the pseudomonas-type ThrB family.</text>
</comment>
<dbReference type="Gene3D" id="3.90.1200.10">
    <property type="match status" value="1"/>
</dbReference>
<protein>
    <recommendedName>
        <fullName evidence="2">Aminoglycoside phosphotransferase domain-containing protein</fullName>
    </recommendedName>
</protein>
<proteinExistence type="inferred from homology"/>
<dbReference type="InterPro" id="IPR002575">
    <property type="entry name" value="Aminoglycoside_PTrfase"/>
</dbReference>
<dbReference type="Pfam" id="PF01636">
    <property type="entry name" value="APH"/>
    <property type="match status" value="1"/>
</dbReference>
<dbReference type="RefSeq" id="WP_261958698.1">
    <property type="nucleotide sequence ID" value="NZ_BAAAXA010000001.1"/>
</dbReference>
<reference evidence="3" key="2">
    <citation type="submission" date="2023-01" db="EMBL/GenBank/DDBJ databases">
        <authorList>
            <person name="Sun Q."/>
            <person name="Evtushenko L."/>
        </authorList>
    </citation>
    <scope>NUCLEOTIDE SEQUENCE</scope>
    <source>
        <strain evidence="3">VKM Ac-1321</strain>
    </source>
</reference>
<dbReference type="InterPro" id="IPR050249">
    <property type="entry name" value="Pseudomonas-type_ThrB"/>
</dbReference>
<dbReference type="InterPro" id="IPR011009">
    <property type="entry name" value="Kinase-like_dom_sf"/>
</dbReference>
<keyword evidence="4" id="KW-1185">Reference proteome</keyword>
<sequence length="323" mass="33551">MHLTELLAGWDLPPDARLSPTAAGTNNHTFRVAAGDRAWCLRISQNMDLSQVRAEHRLLDRLARAGLSFAVPAPVPRRDGATAADSPDGPVTLCEWIPGARPDLSTEPALAALGGAAAELSTALAAVPAHDAPFDWQGGPLADLPDLAALERDLRAAGLDGGRAAVLRDGLDRAVAAWAGIAGRLPQQVVHADLAPSNVLVDPATGAVTGILDFEVAGRWVRAVELTVALALSGSVRGPGWARRAAAVARGGAWGTRLTGAELTALPDLILVRAAGSTLWRSTRWRRGQSGLSEVVERLDRLAAAVRWRAAEGATLSAVVAGA</sequence>
<gene>
    <name evidence="3" type="ORF">GCM10017581_027300</name>
</gene>
<feature type="domain" description="Aminoglycoside phosphotransferase" evidence="2">
    <location>
        <begin position="19"/>
        <end position="250"/>
    </location>
</feature>
<dbReference type="PANTHER" id="PTHR21064:SF6">
    <property type="entry name" value="AMINOGLYCOSIDE PHOSPHOTRANSFERASE DOMAIN-CONTAINING PROTEIN"/>
    <property type="match status" value="1"/>
</dbReference>
<dbReference type="PANTHER" id="PTHR21064">
    <property type="entry name" value="AMINOGLYCOSIDE PHOSPHOTRANSFERASE DOMAIN-CONTAINING PROTEIN-RELATED"/>
    <property type="match status" value="1"/>
</dbReference>
<comment type="caution">
    <text evidence="3">The sequence shown here is derived from an EMBL/GenBank/DDBJ whole genome shotgun (WGS) entry which is preliminary data.</text>
</comment>
<evidence type="ECO:0000313" key="4">
    <source>
        <dbReference type="Proteomes" id="UP001143480"/>
    </source>
</evidence>
<dbReference type="AlphaFoldDB" id="A0A9W6NL50"/>